<reference evidence="1" key="1">
    <citation type="submission" date="2020-04" db="EMBL/GenBank/DDBJ databases">
        <authorList>
            <person name="Chiriac C."/>
            <person name="Salcher M."/>
            <person name="Ghai R."/>
            <person name="Kavagutti S V."/>
        </authorList>
    </citation>
    <scope>NUCLEOTIDE SEQUENCE</scope>
</reference>
<accession>A0A6J5N1M3</accession>
<evidence type="ECO:0000313" key="1">
    <source>
        <dbReference type="EMBL" id="CAB4149859.1"/>
    </source>
</evidence>
<proteinExistence type="predicted"/>
<protein>
    <submittedName>
        <fullName evidence="1">Uncharacterized protein</fullName>
    </submittedName>
</protein>
<organism evidence="1">
    <name type="scientific">uncultured Caudovirales phage</name>
    <dbReference type="NCBI Taxonomy" id="2100421"/>
    <lineage>
        <taxon>Viruses</taxon>
        <taxon>Duplodnaviria</taxon>
        <taxon>Heunggongvirae</taxon>
        <taxon>Uroviricota</taxon>
        <taxon>Caudoviricetes</taxon>
        <taxon>Peduoviridae</taxon>
        <taxon>Maltschvirus</taxon>
        <taxon>Maltschvirus maltsch</taxon>
    </lineage>
</organism>
<sequence>MASIFSISEARLAKMSRKALKVWIETVVTRLGIPISESTEGSSQYDAEVILAGDYEHVSISYDRGSYAVWSYSPYIDYANIIDGKGELEVEIQRARDLTDPSNPQNK</sequence>
<dbReference type="EMBL" id="LR796534">
    <property type="protein sequence ID" value="CAB4149859.1"/>
    <property type="molecule type" value="Genomic_DNA"/>
</dbReference>
<gene>
    <name evidence="1" type="ORF">UFOVP549_9</name>
</gene>
<name>A0A6J5N1M3_9CAUD</name>